<feature type="domain" description="NfeD1b N-terminal" evidence="8">
    <location>
        <begin position="27"/>
        <end position="176"/>
    </location>
</feature>
<dbReference type="Proteomes" id="UP000009079">
    <property type="component" value="Chromosome"/>
</dbReference>
<gene>
    <name evidence="9" type="ordered locus">TSIB_0676</name>
</gene>
<keyword evidence="4 5" id="KW-0472">Membrane</keyword>
<dbReference type="InterPro" id="IPR052165">
    <property type="entry name" value="Membrane_assoc_protease"/>
</dbReference>
<evidence type="ECO:0000259" key="6">
    <source>
        <dbReference type="Pfam" id="PF01957"/>
    </source>
</evidence>
<dbReference type="Gene3D" id="3.90.226.10">
    <property type="entry name" value="2-enoyl-CoA Hydratase, Chain A, domain 1"/>
    <property type="match status" value="1"/>
</dbReference>
<feature type="transmembrane region" description="Helical" evidence="5">
    <location>
        <begin position="241"/>
        <end position="259"/>
    </location>
</feature>
<dbReference type="CDD" id="cd07020">
    <property type="entry name" value="Clp_protease_NfeD_1"/>
    <property type="match status" value="1"/>
</dbReference>
<keyword evidence="10" id="KW-1185">Reference proteome</keyword>
<name>C6A296_THESM</name>
<evidence type="ECO:0000313" key="9">
    <source>
        <dbReference type="EMBL" id="ACS89741.1"/>
    </source>
</evidence>
<comment type="subcellular location">
    <subcellularLocation>
        <location evidence="1">Membrane</location>
        <topology evidence="1">Multi-pass membrane protein</topology>
    </subcellularLocation>
</comment>
<dbReference type="FunFam" id="2.40.50.140:FF:000336">
    <property type="entry name" value="Membrane-bound serine protease"/>
    <property type="match status" value="1"/>
</dbReference>
<dbReference type="InterPro" id="IPR056738">
    <property type="entry name" value="NfeD1b_N"/>
</dbReference>
<feature type="transmembrane region" description="Helical" evidence="5">
    <location>
        <begin position="349"/>
        <end position="370"/>
    </location>
</feature>
<sequence>MVVMRKILIAAFLFIFLTPALAQASVVYVAQIKGEITPYTYDQFDRYISEAERANANAIIILLDTPGGRADAMQNIIERIKSAEVPVITYVYPPGGMAASAGTYIALGSHLIAMAPGTSIGACRPILGYSQNGSIIEAPPKVVNFYASYIKSLAKASGRNETMVEKFITEDLAIDPEEALNSGVIEVIANDVNDLLEKAHGMKTKVPVRGEYVALDLEDAEIRYLEPSLKDRVIPYLTDPAVAYVLLTLGIWALVLGFLSPGWHVPETVGAIMIVLAIIGLGYFGYRSAGLLLIVLAVIFFIAEALTPTFGLFTVAGFITFVLGSIMLFGGGGEVDYLVSREVYSQIRLIIITIGALLALFFAFGMAAVIKARRKKAQTGKEEMIGLFGEVVEPLSPEGMIRARGELWRARSKDGKSIGIGEKVRIVEMEGLKLIVVREKEKYPNEESKMR</sequence>
<keyword evidence="2 5" id="KW-0812">Transmembrane</keyword>
<evidence type="ECO:0000256" key="4">
    <source>
        <dbReference type="ARBA" id="ARBA00023136"/>
    </source>
</evidence>
<evidence type="ECO:0000313" key="10">
    <source>
        <dbReference type="Proteomes" id="UP000009079"/>
    </source>
</evidence>
<dbReference type="HOGENOM" id="CLU_024619_1_1_2"/>
<dbReference type="PANTHER" id="PTHR33507:SF4">
    <property type="entry name" value="NODULATION COMPETITIVENESS PROTEIN NFED"/>
    <property type="match status" value="1"/>
</dbReference>
<dbReference type="PANTHER" id="PTHR33507">
    <property type="entry name" value="INNER MEMBRANE PROTEIN YBBJ"/>
    <property type="match status" value="1"/>
</dbReference>
<dbReference type="InterPro" id="IPR056739">
    <property type="entry name" value="NfeD_membrane"/>
</dbReference>
<feature type="transmembrane region" description="Helical" evidence="5">
    <location>
        <begin position="309"/>
        <end position="329"/>
    </location>
</feature>
<evidence type="ECO:0000259" key="8">
    <source>
        <dbReference type="Pfam" id="PF25145"/>
    </source>
</evidence>
<keyword evidence="3 5" id="KW-1133">Transmembrane helix</keyword>
<dbReference type="Pfam" id="PF25145">
    <property type="entry name" value="NfeD1b_N"/>
    <property type="match status" value="1"/>
</dbReference>
<accession>C6A296</accession>
<evidence type="ECO:0000256" key="1">
    <source>
        <dbReference type="ARBA" id="ARBA00004141"/>
    </source>
</evidence>
<dbReference type="GO" id="GO:0016020">
    <property type="term" value="C:membrane"/>
    <property type="evidence" value="ECO:0007669"/>
    <property type="project" value="UniProtKB-SubCell"/>
</dbReference>
<dbReference type="STRING" id="604354.TSIB_0676"/>
<reference evidence="9 10" key="1">
    <citation type="journal article" date="2009" name="Appl. Environ. Microbiol.">
        <title>Metabolic versatility and indigenous origin of the archaeon Thermococcus sibiricus, isolated from a siberian oil reservoir, as revealed by genome analysis.</title>
        <authorList>
            <person name="Mardanov A.V."/>
            <person name="Ravin N.V."/>
            <person name="Svetlitchnyi V.A."/>
            <person name="Beletsky A.V."/>
            <person name="Miroshnichenko M.L."/>
            <person name="Bonch-Osmolovskaya E.A."/>
            <person name="Skryabin K.G."/>
        </authorList>
    </citation>
    <scope>NUCLEOTIDE SEQUENCE [LARGE SCALE GENOMIC DNA]</scope>
    <source>
        <strain evidence="10">DSM 12597 / MM 739</strain>
    </source>
</reference>
<evidence type="ECO:0000256" key="2">
    <source>
        <dbReference type="ARBA" id="ARBA00022692"/>
    </source>
</evidence>
<dbReference type="InterPro" id="IPR012340">
    <property type="entry name" value="NA-bd_OB-fold"/>
</dbReference>
<protein>
    <submittedName>
        <fullName evidence="9">NfeD nodulation like protein, probable membrane protein</fullName>
    </submittedName>
</protein>
<dbReference type="KEGG" id="tsi:TSIB_0676"/>
<dbReference type="SUPFAM" id="SSF141322">
    <property type="entry name" value="NfeD domain-like"/>
    <property type="match status" value="1"/>
</dbReference>
<feature type="domain" description="NfeD-like C-terminal" evidence="6">
    <location>
        <begin position="382"/>
        <end position="437"/>
    </location>
</feature>
<evidence type="ECO:0000256" key="3">
    <source>
        <dbReference type="ARBA" id="ARBA00022989"/>
    </source>
</evidence>
<dbReference type="InterPro" id="IPR002810">
    <property type="entry name" value="NfeD-like_C"/>
</dbReference>
<dbReference type="AlphaFoldDB" id="C6A296"/>
<dbReference type="Pfam" id="PF24961">
    <property type="entry name" value="NfeD_membrane"/>
    <property type="match status" value="1"/>
</dbReference>
<evidence type="ECO:0000259" key="7">
    <source>
        <dbReference type="Pfam" id="PF24961"/>
    </source>
</evidence>
<dbReference type="eggNOG" id="arCOG01910">
    <property type="taxonomic scope" value="Archaea"/>
</dbReference>
<evidence type="ECO:0000256" key="5">
    <source>
        <dbReference type="SAM" id="Phobius"/>
    </source>
</evidence>
<dbReference type="EMBL" id="CP001463">
    <property type="protein sequence ID" value="ACS89741.1"/>
    <property type="molecule type" value="Genomic_DNA"/>
</dbReference>
<dbReference type="Pfam" id="PF01957">
    <property type="entry name" value="NfeD"/>
    <property type="match status" value="1"/>
</dbReference>
<dbReference type="InterPro" id="IPR029045">
    <property type="entry name" value="ClpP/crotonase-like_dom_sf"/>
</dbReference>
<organism evidence="9 10">
    <name type="scientific">Thermococcus sibiricus (strain DSM 12597 / MM 739)</name>
    <dbReference type="NCBI Taxonomy" id="604354"/>
    <lineage>
        <taxon>Archaea</taxon>
        <taxon>Methanobacteriati</taxon>
        <taxon>Methanobacteriota</taxon>
        <taxon>Thermococci</taxon>
        <taxon>Thermococcales</taxon>
        <taxon>Thermococcaceae</taxon>
        <taxon>Thermococcus</taxon>
    </lineage>
</organism>
<dbReference type="Gene3D" id="2.40.50.140">
    <property type="entry name" value="Nucleic acid-binding proteins"/>
    <property type="match status" value="1"/>
</dbReference>
<dbReference type="SUPFAM" id="SSF52096">
    <property type="entry name" value="ClpP/crotonase"/>
    <property type="match status" value="1"/>
</dbReference>
<proteinExistence type="predicted"/>
<feature type="domain" description="NfeD integral membrane" evidence="7">
    <location>
        <begin position="242"/>
        <end position="364"/>
    </location>
</feature>
<feature type="transmembrane region" description="Helical" evidence="5">
    <location>
        <begin position="271"/>
        <end position="303"/>
    </location>
</feature>